<accession>A0A498IAJ8</accession>
<evidence type="ECO:0000313" key="1">
    <source>
        <dbReference type="EMBL" id="RXH78995.1"/>
    </source>
</evidence>
<gene>
    <name evidence="1" type="ORF">DVH24_034202</name>
</gene>
<dbReference type="InterPro" id="IPR032675">
    <property type="entry name" value="LRR_dom_sf"/>
</dbReference>
<reference evidence="1 2" key="1">
    <citation type="submission" date="2018-10" db="EMBL/GenBank/DDBJ databases">
        <title>A high-quality apple genome assembly.</title>
        <authorList>
            <person name="Hu J."/>
        </authorList>
    </citation>
    <scope>NUCLEOTIDE SEQUENCE [LARGE SCALE GENOMIC DNA]</scope>
    <source>
        <strain evidence="2">cv. HFTH1</strain>
        <tissue evidence="1">Young leaf</tissue>
    </source>
</reference>
<dbReference type="Proteomes" id="UP000290289">
    <property type="component" value="Chromosome 13"/>
</dbReference>
<proteinExistence type="predicted"/>
<dbReference type="AlphaFoldDB" id="A0A498IAJ8"/>
<keyword evidence="2" id="KW-1185">Reference proteome</keyword>
<evidence type="ECO:0008006" key="3">
    <source>
        <dbReference type="Google" id="ProtNLM"/>
    </source>
</evidence>
<dbReference type="SUPFAM" id="SSF52047">
    <property type="entry name" value="RNI-like"/>
    <property type="match status" value="1"/>
</dbReference>
<name>A0A498IAJ8_MALDO</name>
<evidence type="ECO:0000313" key="2">
    <source>
        <dbReference type="Proteomes" id="UP000290289"/>
    </source>
</evidence>
<organism evidence="1 2">
    <name type="scientific">Malus domestica</name>
    <name type="common">Apple</name>
    <name type="synonym">Pyrus malus</name>
    <dbReference type="NCBI Taxonomy" id="3750"/>
    <lineage>
        <taxon>Eukaryota</taxon>
        <taxon>Viridiplantae</taxon>
        <taxon>Streptophyta</taxon>
        <taxon>Embryophyta</taxon>
        <taxon>Tracheophyta</taxon>
        <taxon>Spermatophyta</taxon>
        <taxon>Magnoliopsida</taxon>
        <taxon>eudicotyledons</taxon>
        <taxon>Gunneridae</taxon>
        <taxon>Pentapetalae</taxon>
        <taxon>rosids</taxon>
        <taxon>fabids</taxon>
        <taxon>Rosales</taxon>
        <taxon>Rosaceae</taxon>
        <taxon>Amygdaloideae</taxon>
        <taxon>Maleae</taxon>
        <taxon>Malus</taxon>
    </lineage>
</organism>
<dbReference type="EMBL" id="RDQH01000339">
    <property type="protein sequence ID" value="RXH78995.1"/>
    <property type="molecule type" value="Genomic_DNA"/>
</dbReference>
<comment type="caution">
    <text evidence="1">The sequence shown here is derived from an EMBL/GenBank/DDBJ whole genome shotgun (WGS) entry which is preliminary data.</text>
</comment>
<dbReference type="Gene3D" id="3.80.10.10">
    <property type="entry name" value="Ribonuclease Inhibitor"/>
    <property type="match status" value="1"/>
</dbReference>
<dbReference type="STRING" id="3750.A0A498IAJ8"/>
<sequence length="114" mass="13206">MLDEIKNTLMSITTCPGLKSLSLAEKLFDDNSRLFPELICKWKILEELYLEGQFNLEKIFEQIIIHCKNFCALGLVGWPCIDELKLIVKFVPNIKYLTLRNCDQLSRDDIVAIL</sequence>
<protein>
    <recommendedName>
        <fullName evidence="3">FBD domain-containing protein</fullName>
    </recommendedName>
</protein>